<dbReference type="SUPFAM" id="SSF111369">
    <property type="entry name" value="HlyD-like secretion proteins"/>
    <property type="match status" value="2"/>
</dbReference>
<dbReference type="Gene3D" id="1.10.287.470">
    <property type="entry name" value="Helix hairpin bin"/>
    <property type="match status" value="1"/>
</dbReference>
<dbReference type="PANTHER" id="PTHR32347:SF23">
    <property type="entry name" value="BLL5650 PROTEIN"/>
    <property type="match status" value="1"/>
</dbReference>
<evidence type="ECO:0000256" key="3">
    <source>
        <dbReference type="ARBA" id="ARBA00023054"/>
    </source>
</evidence>
<keyword evidence="5" id="KW-0732">Signal</keyword>
<proteinExistence type="inferred from homology"/>
<evidence type="ECO:0000259" key="6">
    <source>
        <dbReference type="Pfam" id="PF25881"/>
    </source>
</evidence>
<dbReference type="Gene3D" id="2.40.50.100">
    <property type="match status" value="1"/>
</dbReference>
<dbReference type="Proteomes" id="UP000317835">
    <property type="component" value="Chromosome"/>
</dbReference>
<feature type="domain" description="CusB-like beta-barrel" evidence="7">
    <location>
        <begin position="269"/>
        <end position="344"/>
    </location>
</feature>
<dbReference type="Gene3D" id="2.40.420.20">
    <property type="match status" value="1"/>
</dbReference>
<sequence precursor="true">MTSPGPPNRARRRLLIVASAAASAAMAVLADARPAAAQGAGPTPVASSTVVRSTVAEGRSFVGSVMPVRESTVGSTVEERVAEFLVDEGQRVEAGQPLVRLRTATLEIELAGAKAELEALRQEQAELENGTRPEEIDRGRAELARTAALRDYAQAARRRIEDLIRKRQASAQELDEAISNAEAAEQAFNAAQAALDLLIAGPRAEQVARARAKVAGQEEVVRRLEDRLAEHTITAPFAGYVAAEHTEVGQWLGRGDPVVDLVELDEVDVEVNVVEDDIRYIAVGTSARVEVSALPDEAFIGSVALVVPRADLRSRSFPVKVRLGNEDSPGGPVLKAGMIARVTLPVGREHQAMMVHKDALVLGGPSPTIYALDPSGDDREAGTVRPVPVTLGVASGSLIEISGPLQPGQRVIVQGNERLRPGQEVKVIRIIEAQPEPDAVAEAGRGR</sequence>
<protein>
    <submittedName>
        <fullName evidence="8">Multidrug resistance protein MdtN</fullName>
    </submittedName>
</protein>
<dbReference type="InterPro" id="IPR059052">
    <property type="entry name" value="HH_YbhG-like"/>
</dbReference>
<dbReference type="KEGG" id="tpla:ElP_65740"/>
<dbReference type="PROSITE" id="PS51318">
    <property type="entry name" value="TAT"/>
    <property type="match status" value="1"/>
</dbReference>
<feature type="domain" description="YbhG-like alpha-helical hairpin" evidence="6">
    <location>
        <begin position="106"/>
        <end position="221"/>
    </location>
</feature>
<dbReference type="InterPro" id="IPR050465">
    <property type="entry name" value="UPF0194_transport"/>
</dbReference>
<keyword evidence="3 4" id="KW-0175">Coiled coil</keyword>
<comment type="subcellular location">
    <subcellularLocation>
        <location evidence="1">Cell envelope</location>
    </subcellularLocation>
</comment>
<feature type="signal peptide" evidence="5">
    <location>
        <begin position="1"/>
        <end position="30"/>
    </location>
</feature>
<evidence type="ECO:0000313" key="9">
    <source>
        <dbReference type="Proteomes" id="UP000317835"/>
    </source>
</evidence>
<keyword evidence="9" id="KW-1185">Reference proteome</keyword>
<reference evidence="8 9" key="1">
    <citation type="submission" date="2019-02" db="EMBL/GenBank/DDBJ databases">
        <title>Deep-cultivation of Planctomycetes and their phenomic and genomic characterization uncovers novel biology.</title>
        <authorList>
            <person name="Wiegand S."/>
            <person name="Jogler M."/>
            <person name="Boedeker C."/>
            <person name="Pinto D."/>
            <person name="Vollmers J."/>
            <person name="Rivas-Marin E."/>
            <person name="Kohn T."/>
            <person name="Peeters S.H."/>
            <person name="Heuer A."/>
            <person name="Rast P."/>
            <person name="Oberbeckmann S."/>
            <person name="Bunk B."/>
            <person name="Jeske O."/>
            <person name="Meyerdierks A."/>
            <person name="Storesund J.E."/>
            <person name="Kallscheuer N."/>
            <person name="Luecker S."/>
            <person name="Lage O.M."/>
            <person name="Pohl T."/>
            <person name="Merkel B.J."/>
            <person name="Hornburger P."/>
            <person name="Mueller R.-W."/>
            <person name="Bruemmer F."/>
            <person name="Labrenz M."/>
            <person name="Spormann A.M."/>
            <person name="Op den Camp H."/>
            <person name="Overmann J."/>
            <person name="Amann R."/>
            <person name="Jetten M.S.M."/>
            <person name="Mascher T."/>
            <person name="Medema M.H."/>
            <person name="Devos D.P."/>
            <person name="Kaster A.-K."/>
            <person name="Ovreas L."/>
            <person name="Rohde M."/>
            <person name="Galperin M.Y."/>
            <person name="Jogler C."/>
        </authorList>
    </citation>
    <scope>NUCLEOTIDE SEQUENCE [LARGE SCALE GENOMIC DNA]</scope>
    <source>
        <strain evidence="8 9">ElP</strain>
    </source>
</reference>
<evidence type="ECO:0000313" key="8">
    <source>
        <dbReference type="EMBL" id="QDV38619.1"/>
    </source>
</evidence>
<dbReference type="Gene3D" id="2.40.30.170">
    <property type="match status" value="1"/>
</dbReference>
<dbReference type="GO" id="GO:0022857">
    <property type="term" value="F:transmembrane transporter activity"/>
    <property type="evidence" value="ECO:0007669"/>
    <property type="project" value="InterPro"/>
</dbReference>
<dbReference type="AlphaFoldDB" id="A0A518HCN4"/>
<dbReference type="PANTHER" id="PTHR32347">
    <property type="entry name" value="EFFLUX SYSTEM COMPONENT YKNX-RELATED"/>
    <property type="match status" value="1"/>
</dbReference>
<evidence type="ECO:0000259" key="7">
    <source>
        <dbReference type="Pfam" id="PF25954"/>
    </source>
</evidence>
<feature type="coiled-coil region" evidence="4">
    <location>
        <begin position="103"/>
        <end position="227"/>
    </location>
</feature>
<organism evidence="8 9">
    <name type="scientific">Tautonia plasticadhaerens</name>
    <dbReference type="NCBI Taxonomy" id="2527974"/>
    <lineage>
        <taxon>Bacteria</taxon>
        <taxon>Pseudomonadati</taxon>
        <taxon>Planctomycetota</taxon>
        <taxon>Planctomycetia</taxon>
        <taxon>Isosphaerales</taxon>
        <taxon>Isosphaeraceae</taxon>
        <taxon>Tautonia</taxon>
    </lineage>
</organism>
<dbReference type="EMBL" id="CP036426">
    <property type="protein sequence ID" value="QDV38619.1"/>
    <property type="molecule type" value="Genomic_DNA"/>
</dbReference>
<dbReference type="InterPro" id="IPR006311">
    <property type="entry name" value="TAT_signal"/>
</dbReference>
<evidence type="ECO:0000256" key="5">
    <source>
        <dbReference type="SAM" id="SignalP"/>
    </source>
</evidence>
<dbReference type="GO" id="GO:0030313">
    <property type="term" value="C:cell envelope"/>
    <property type="evidence" value="ECO:0007669"/>
    <property type="project" value="UniProtKB-SubCell"/>
</dbReference>
<evidence type="ECO:0000256" key="2">
    <source>
        <dbReference type="ARBA" id="ARBA00009477"/>
    </source>
</evidence>
<accession>A0A518HCN4</accession>
<dbReference type="Pfam" id="PF25881">
    <property type="entry name" value="HH_YBHG"/>
    <property type="match status" value="1"/>
</dbReference>
<evidence type="ECO:0000256" key="4">
    <source>
        <dbReference type="SAM" id="Coils"/>
    </source>
</evidence>
<gene>
    <name evidence="8" type="primary">mdtN_3</name>
    <name evidence="8" type="ORF">ElP_65740</name>
</gene>
<dbReference type="GO" id="GO:0016020">
    <property type="term" value="C:membrane"/>
    <property type="evidence" value="ECO:0007669"/>
    <property type="project" value="InterPro"/>
</dbReference>
<dbReference type="Pfam" id="PF25954">
    <property type="entry name" value="Beta-barrel_RND_2"/>
    <property type="match status" value="1"/>
</dbReference>
<dbReference type="NCBIfam" id="TIGR01730">
    <property type="entry name" value="RND_mfp"/>
    <property type="match status" value="1"/>
</dbReference>
<evidence type="ECO:0000256" key="1">
    <source>
        <dbReference type="ARBA" id="ARBA00004196"/>
    </source>
</evidence>
<dbReference type="RefSeq" id="WP_145277258.1">
    <property type="nucleotide sequence ID" value="NZ_CP036426.1"/>
</dbReference>
<dbReference type="InterPro" id="IPR058792">
    <property type="entry name" value="Beta-barrel_RND_2"/>
</dbReference>
<name>A0A518HCN4_9BACT</name>
<dbReference type="InterPro" id="IPR006143">
    <property type="entry name" value="RND_pump_MFP"/>
</dbReference>
<dbReference type="OrthoDB" id="5318766at2"/>
<comment type="similarity">
    <text evidence="2">Belongs to the membrane fusion protein (MFP) (TC 8.A.1) family.</text>
</comment>
<feature type="chain" id="PRO_5021766481" evidence="5">
    <location>
        <begin position="31"/>
        <end position="447"/>
    </location>
</feature>